<comment type="similarity">
    <text evidence="1">Belongs to the bacterial ribosomal protein bS1 family.</text>
</comment>
<dbReference type="GO" id="GO:0003735">
    <property type="term" value="F:structural constituent of ribosome"/>
    <property type="evidence" value="ECO:0007669"/>
    <property type="project" value="TreeGrafter"/>
</dbReference>
<dbReference type="InterPro" id="IPR012340">
    <property type="entry name" value="NA-bd_OB-fold"/>
</dbReference>
<feature type="domain" description="S1 motif" evidence="5">
    <location>
        <begin position="359"/>
        <end position="435"/>
    </location>
</feature>
<evidence type="ECO:0000256" key="3">
    <source>
        <dbReference type="ARBA" id="ARBA00023274"/>
    </source>
</evidence>
<evidence type="ECO:0000313" key="6">
    <source>
        <dbReference type="EMBL" id="OGC28541.1"/>
    </source>
</evidence>
<dbReference type="AlphaFoldDB" id="A0A1F4T6Y3"/>
<dbReference type="Proteomes" id="UP000178602">
    <property type="component" value="Unassembled WGS sequence"/>
</dbReference>
<dbReference type="CDD" id="cd05688">
    <property type="entry name" value="S1_RPS1_repeat_ec3"/>
    <property type="match status" value="1"/>
</dbReference>
<feature type="region of interest" description="Disordered" evidence="4">
    <location>
        <begin position="34"/>
        <end position="71"/>
    </location>
</feature>
<dbReference type="EMBL" id="MEUG01000001">
    <property type="protein sequence ID" value="OGC28541.1"/>
    <property type="molecule type" value="Genomic_DNA"/>
</dbReference>
<feature type="region of interest" description="Disordered" evidence="4">
    <location>
        <begin position="470"/>
        <end position="491"/>
    </location>
</feature>
<dbReference type="GO" id="GO:0006412">
    <property type="term" value="P:translation"/>
    <property type="evidence" value="ECO:0007669"/>
    <property type="project" value="TreeGrafter"/>
</dbReference>
<dbReference type="SUPFAM" id="SSF50249">
    <property type="entry name" value="Nucleic acid-binding proteins"/>
    <property type="match status" value="4"/>
</dbReference>
<evidence type="ECO:0000313" key="7">
    <source>
        <dbReference type="Proteomes" id="UP000178602"/>
    </source>
</evidence>
<organism evidence="6 7">
    <name type="scientific">candidate division WOR-1 bacterium RIFOXYC12_FULL_54_18</name>
    <dbReference type="NCBI Taxonomy" id="1802584"/>
    <lineage>
        <taxon>Bacteria</taxon>
        <taxon>Bacillati</taxon>
        <taxon>Saganbacteria</taxon>
    </lineage>
</organism>
<dbReference type="PANTHER" id="PTHR10724:SF7">
    <property type="entry name" value="SMALL RIBOSOMAL SUBUNIT PROTEIN BS1C"/>
    <property type="match status" value="1"/>
</dbReference>
<evidence type="ECO:0000259" key="5">
    <source>
        <dbReference type="PROSITE" id="PS50126"/>
    </source>
</evidence>
<feature type="domain" description="S1 motif" evidence="5">
    <location>
        <begin position="274"/>
        <end position="342"/>
    </location>
</feature>
<feature type="compositionally biased region" description="Acidic residues" evidence="4">
    <location>
        <begin position="479"/>
        <end position="491"/>
    </location>
</feature>
<feature type="domain" description="S1 motif" evidence="5">
    <location>
        <begin position="187"/>
        <end position="253"/>
    </location>
</feature>
<dbReference type="SMART" id="SM00316">
    <property type="entry name" value="S1"/>
    <property type="match status" value="4"/>
</dbReference>
<dbReference type="GO" id="GO:0005840">
    <property type="term" value="C:ribosome"/>
    <property type="evidence" value="ECO:0007669"/>
    <property type="project" value="UniProtKB-KW"/>
</dbReference>
<dbReference type="CDD" id="cd05687">
    <property type="entry name" value="S1_RPS1_repeat_ec1_hs1"/>
    <property type="match status" value="1"/>
</dbReference>
<dbReference type="FunFam" id="2.40.50.140:FF:000051">
    <property type="entry name" value="RNA-binding transcriptional accessory protein"/>
    <property type="match status" value="1"/>
</dbReference>
<dbReference type="PROSITE" id="PS50126">
    <property type="entry name" value="S1"/>
    <property type="match status" value="4"/>
</dbReference>
<accession>A0A1F4T6Y3</accession>
<feature type="domain" description="S1 motif" evidence="5">
    <location>
        <begin position="100"/>
        <end position="169"/>
    </location>
</feature>
<protein>
    <recommendedName>
        <fullName evidence="5">S1 motif domain-containing protein</fullName>
    </recommendedName>
</protein>
<dbReference type="PANTHER" id="PTHR10724">
    <property type="entry name" value="30S RIBOSOMAL PROTEIN S1"/>
    <property type="match status" value="1"/>
</dbReference>
<dbReference type="GO" id="GO:0003729">
    <property type="term" value="F:mRNA binding"/>
    <property type="evidence" value="ECO:0007669"/>
    <property type="project" value="UniProtKB-ARBA"/>
</dbReference>
<evidence type="ECO:0000256" key="2">
    <source>
        <dbReference type="ARBA" id="ARBA00022980"/>
    </source>
</evidence>
<keyword evidence="2" id="KW-0689">Ribosomal protein</keyword>
<comment type="caution">
    <text evidence="6">The sequence shown here is derived from an EMBL/GenBank/DDBJ whole genome shotgun (WGS) entry which is preliminary data.</text>
</comment>
<dbReference type="GO" id="GO:0005737">
    <property type="term" value="C:cytoplasm"/>
    <property type="evidence" value="ECO:0007669"/>
    <property type="project" value="UniProtKB-ARBA"/>
</dbReference>
<proteinExistence type="inferred from homology"/>
<dbReference type="PRINTS" id="PR00681">
    <property type="entry name" value="RIBOSOMALS1"/>
</dbReference>
<evidence type="ECO:0000256" key="1">
    <source>
        <dbReference type="ARBA" id="ARBA00006767"/>
    </source>
</evidence>
<dbReference type="GO" id="GO:1990904">
    <property type="term" value="C:ribonucleoprotein complex"/>
    <property type="evidence" value="ECO:0007669"/>
    <property type="project" value="UniProtKB-KW"/>
</dbReference>
<dbReference type="NCBIfam" id="NF005208">
    <property type="entry name" value="PRK06676.1"/>
    <property type="match status" value="1"/>
</dbReference>
<dbReference type="Gene3D" id="2.40.50.140">
    <property type="entry name" value="Nucleic acid-binding proteins"/>
    <property type="match status" value="4"/>
</dbReference>
<reference evidence="6 7" key="1">
    <citation type="journal article" date="2016" name="Nat. Commun.">
        <title>Thousands of microbial genomes shed light on interconnected biogeochemical processes in an aquifer system.</title>
        <authorList>
            <person name="Anantharaman K."/>
            <person name="Brown C.T."/>
            <person name="Hug L.A."/>
            <person name="Sharon I."/>
            <person name="Castelle C.J."/>
            <person name="Probst A.J."/>
            <person name="Thomas B.C."/>
            <person name="Singh A."/>
            <person name="Wilkins M.J."/>
            <person name="Karaoz U."/>
            <person name="Brodie E.L."/>
            <person name="Williams K.H."/>
            <person name="Hubbard S.S."/>
            <person name="Banfield J.F."/>
        </authorList>
    </citation>
    <scope>NUCLEOTIDE SEQUENCE [LARGE SCALE GENOMIC DNA]</scope>
</reference>
<dbReference type="Pfam" id="PF00575">
    <property type="entry name" value="S1"/>
    <property type="match status" value="4"/>
</dbReference>
<dbReference type="InterPro" id="IPR050437">
    <property type="entry name" value="Ribos_protein_bS1-like"/>
</dbReference>
<dbReference type="InterPro" id="IPR035104">
    <property type="entry name" value="Ribosomal_protein_S1-like"/>
</dbReference>
<gene>
    <name evidence="6" type="ORF">A3K49_06205</name>
</gene>
<feature type="compositionally biased region" description="Basic and acidic residues" evidence="4">
    <location>
        <begin position="40"/>
        <end position="52"/>
    </location>
</feature>
<dbReference type="CDD" id="cd04465">
    <property type="entry name" value="S1_RPS1_repeat_ec2_hs2"/>
    <property type="match status" value="1"/>
</dbReference>
<dbReference type="InterPro" id="IPR003029">
    <property type="entry name" value="S1_domain"/>
</dbReference>
<evidence type="ECO:0000256" key="4">
    <source>
        <dbReference type="SAM" id="MobiDB-lite"/>
    </source>
</evidence>
<name>A0A1F4T6Y3_UNCSA</name>
<sequence length="491" mass="53639">MDNELKGTEISSGKGDAALSEVEELIRQTLAESKISAPAENKEKTQIKEEYKATTFSSPTPKPIPTQPQPLAAPIAQPVSAKPAAPANSYDATFNEYKAGDIVRGKVVKVDQTGVLVDIKYKSDGLILPGELSEHPYASVNEVVKVGEIIEVFIEKLESKEGYVILSKARADNERHWKTAMSAFHNKTLLEGKVLQALKGGLVVDCDGLRGFVPASQVSKRAEETFDSFVGKKVPLKVIEVNRRQGKIILSHRLAAGDKEKADYDKLLSELEVGQVKKGKVVSLKNFGAFVDLGGIEGLVHLSELSWKRVKHPSEVVKLGEELEVFVLGVDKVAKKIALGLRQLQPDPWASAAEHFKAGQIVKVKILRFAKFGAFVELGHGLEGLIHISELSKEPTATPEEAKHPDGTPLKIGDVVDAKILRVIPDEQRIGLSIKQVQVERERQTLKEVQTSAVEDKKVTIGDMIAEKERARAEREGLEEAVEGGSEEIPT</sequence>
<keyword evidence="3" id="KW-0687">Ribonucleoprotein</keyword>